<proteinExistence type="inferred from homology"/>
<dbReference type="Pfam" id="PF20669">
    <property type="entry name" value="Exo70_N"/>
    <property type="match status" value="1"/>
</dbReference>
<dbReference type="PANTHER" id="PTHR12542">
    <property type="entry name" value="EXOCYST COMPLEX PROTEIN EXO70"/>
    <property type="match status" value="1"/>
</dbReference>
<evidence type="ECO:0000256" key="3">
    <source>
        <dbReference type="RuleBase" id="RU365026"/>
    </source>
</evidence>
<sequence>MATTTAATAAAAEGEDRVIATAQRIVQSLRTSKDVTDDMLLILSSFDNRLSNISDLIGGAGNDPIAGRLDAAEKIILRHDHPSRHLFDAESSPDEVCEFLAAVDDVLDLIADLRVQDNADVMDRAESAVQSAMSKLEDELRRLLVRSSVPLDADRLYGSIRRVTLSFVSHDGELIDEEFGNFNGQCFHERGGSIAGDVSVDLIRPDVISDLRDIADRMIRAGYEKECCQVYSTCRKEALEESLGVLGFERLSIEEVQKFEWSDLNEKMKKWVQAVKIVVRVLLTGEKRLCEQIFDGSDLIKEICFVETAKGCVMQLLHFGEAVAIGKRSPEKLFRILDMYEALNGTLRHLQVLFSDESGEFVCSEAKGVLDSLGEAAKGTFAEFERAVRDEPSRKPVIGGELHPLARYTMNYVKLIIDYSDTVNSLLESDAKEAEEREQSAVDGDELREISPLGRRLISLMNSLESNLEEKAKSYEDNGMQYIFLMNNKHYIVQKVKGSELGKLLGDNWVKRRRGLIRKYATNYLRASWTKILAFLRDEGIGGSSSNASKTALKERFKNFNACFEEIYRIQTAWKVPDSQLRDELRISISEKLIPAYRSFLGRFGPQLESGRNAGKYIKYTAEDLDGYLGDLVTRCYPPPETQEYIGRSDCTKEGTKTCKETNFWEVAASRKEHYTTYRER</sequence>
<dbReference type="GO" id="GO:0005546">
    <property type="term" value="F:phosphatidylinositol-4,5-bisphosphate binding"/>
    <property type="evidence" value="ECO:0007669"/>
    <property type="project" value="InterPro"/>
</dbReference>
<accession>A0A9Q1KVZ4</accession>
<dbReference type="Proteomes" id="UP001153076">
    <property type="component" value="Unassembled WGS sequence"/>
</dbReference>
<dbReference type="AlphaFoldDB" id="A0A9Q1KVZ4"/>
<keyword evidence="3" id="KW-0268">Exocytosis</keyword>
<name>A0A9Q1KVZ4_9CARY</name>
<dbReference type="InterPro" id="IPR016159">
    <property type="entry name" value="Cullin_repeat-like_dom_sf"/>
</dbReference>
<dbReference type="InterPro" id="IPR004140">
    <property type="entry name" value="Exo70"/>
</dbReference>
<comment type="similarity">
    <text evidence="1 3">Belongs to the EXO70 family.</text>
</comment>
<organism evidence="5 6">
    <name type="scientific">Carnegiea gigantea</name>
    <dbReference type="NCBI Taxonomy" id="171969"/>
    <lineage>
        <taxon>Eukaryota</taxon>
        <taxon>Viridiplantae</taxon>
        <taxon>Streptophyta</taxon>
        <taxon>Embryophyta</taxon>
        <taxon>Tracheophyta</taxon>
        <taxon>Spermatophyta</taxon>
        <taxon>Magnoliopsida</taxon>
        <taxon>eudicotyledons</taxon>
        <taxon>Gunneridae</taxon>
        <taxon>Pentapetalae</taxon>
        <taxon>Caryophyllales</taxon>
        <taxon>Cactineae</taxon>
        <taxon>Cactaceae</taxon>
        <taxon>Cactoideae</taxon>
        <taxon>Echinocereeae</taxon>
        <taxon>Carnegiea</taxon>
    </lineage>
</organism>
<dbReference type="PANTHER" id="PTHR12542:SF142">
    <property type="entry name" value="EXOCYST SUBUNIT EXO70 FAMILY PROTEIN"/>
    <property type="match status" value="1"/>
</dbReference>
<dbReference type="GO" id="GO:0015031">
    <property type="term" value="P:protein transport"/>
    <property type="evidence" value="ECO:0007669"/>
    <property type="project" value="UniProtKB-KW"/>
</dbReference>
<evidence type="ECO:0000313" key="6">
    <source>
        <dbReference type="Proteomes" id="UP001153076"/>
    </source>
</evidence>
<dbReference type="SUPFAM" id="SSF74788">
    <property type="entry name" value="Cullin repeat-like"/>
    <property type="match status" value="1"/>
</dbReference>
<gene>
    <name evidence="5" type="ORF">Cgig2_005604</name>
</gene>
<dbReference type="GO" id="GO:0006887">
    <property type="term" value="P:exocytosis"/>
    <property type="evidence" value="ECO:0007669"/>
    <property type="project" value="UniProtKB-KW"/>
</dbReference>
<comment type="function">
    <text evidence="3">Component of the exocyst complex.</text>
</comment>
<dbReference type="Pfam" id="PF03081">
    <property type="entry name" value="Exo70_C"/>
    <property type="match status" value="1"/>
</dbReference>
<dbReference type="InterPro" id="IPR046364">
    <property type="entry name" value="Exo70_C"/>
</dbReference>
<dbReference type="FunFam" id="1.20.1280.170:FF:000003">
    <property type="entry name" value="Exocyst subunit Exo70 family protein"/>
    <property type="match status" value="1"/>
</dbReference>
<evidence type="ECO:0000256" key="1">
    <source>
        <dbReference type="ARBA" id="ARBA00006756"/>
    </source>
</evidence>
<feature type="domain" description="Exocyst complex subunit Exo70 C-terminal" evidence="4">
    <location>
        <begin position="269"/>
        <end position="630"/>
    </location>
</feature>
<comment type="caution">
    <text evidence="5">The sequence shown here is derived from an EMBL/GenBank/DDBJ whole genome shotgun (WGS) entry which is preliminary data.</text>
</comment>
<reference evidence="5" key="1">
    <citation type="submission" date="2022-04" db="EMBL/GenBank/DDBJ databases">
        <title>Carnegiea gigantea Genome sequencing and assembly v2.</title>
        <authorList>
            <person name="Copetti D."/>
            <person name="Sanderson M.J."/>
            <person name="Burquez A."/>
            <person name="Wojciechowski M.F."/>
        </authorList>
    </citation>
    <scope>NUCLEOTIDE SEQUENCE</scope>
    <source>
        <strain evidence="5">SGP5-SGP5p</strain>
        <tissue evidence="5">Aerial part</tissue>
    </source>
</reference>
<dbReference type="EMBL" id="JAKOGI010000020">
    <property type="protein sequence ID" value="KAJ8449582.1"/>
    <property type="molecule type" value="Genomic_DNA"/>
</dbReference>
<evidence type="ECO:0000259" key="4">
    <source>
        <dbReference type="Pfam" id="PF03081"/>
    </source>
</evidence>
<dbReference type="OrthoDB" id="1922221at2759"/>
<keyword evidence="3" id="KW-0653">Protein transport</keyword>
<protein>
    <recommendedName>
        <fullName evidence="3">Exocyst subunit Exo70 family protein</fullName>
    </recommendedName>
</protein>
<keyword evidence="2 3" id="KW-0813">Transport</keyword>
<dbReference type="GO" id="GO:0000145">
    <property type="term" value="C:exocyst"/>
    <property type="evidence" value="ECO:0007669"/>
    <property type="project" value="InterPro"/>
</dbReference>
<dbReference type="Gene3D" id="1.20.1280.170">
    <property type="entry name" value="Exocyst complex component Exo70"/>
    <property type="match status" value="1"/>
</dbReference>
<evidence type="ECO:0000313" key="5">
    <source>
        <dbReference type="EMBL" id="KAJ8449582.1"/>
    </source>
</evidence>
<keyword evidence="6" id="KW-1185">Reference proteome</keyword>
<evidence type="ECO:0000256" key="2">
    <source>
        <dbReference type="ARBA" id="ARBA00022448"/>
    </source>
</evidence>